<dbReference type="AlphaFoldDB" id="A0A177WHD5"/>
<dbReference type="EMBL" id="DS022303">
    <property type="protein sequence ID" value="OAJ39528.1"/>
    <property type="molecule type" value="Genomic_DNA"/>
</dbReference>
<feature type="region of interest" description="Disordered" evidence="1">
    <location>
        <begin position="249"/>
        <end position="279"/>
    </location>
</feature>
<reference evidence="2 3" key="2">
    <citation type="submission" date="2016-05" db="EMBL/GenBank/DDBJ databases">
        <title>Lineage-specific infection strategies underlie the spectrum of fungal disease in amphibians.</title>
        <authorList>
            <person name="Cuomo C.A."/>
            <person name="Farrer R.A."/>
            <person name="James T."/>
            <person name="Longcore J."/>
            <person name="Birren B."/>
        </authorList>
    </citation>
    <scope>NUCLEOTIDE SEQUENCE [LARGE SCALE GENOMIC DNA]</scope>
    <source>
        <strain evidence="2 3">JEL423</strain>
    </source>
</reference>
<evidence type="ECO:0000256" key="1">
    <source>
        <dbReference type="SAM" id="MobiDB-lite"/>
    </source>
</evidence>
<proteinExistence type="predicted"/>
<evidence type="ECO:0000313" key="2">
    <source>
        <dbReference type="EMBL" id="OAJ39528.1"/>
    </source>
</evidence>
<accession>A0A177WHD5</accession>
<dbReference type="VEuPathDB" id="FungiDB:BDEG_23367"/>
<organism evidence="2 3">
    <name type="scientific">Batrachochytrium dendrobatidis (strain JEL423)</name>
    <dbReference type="NCBI Taxonomy" id="403673"/>
    <lineage>
        <taxon>Eukaryota</taxon>
        <taxon>Fungi</taxon>
        <taxon>Fungi incertae sedis</taxon>
        <taxon>Chytridiomycota</taxon>
        <taxon>Chytridiomycota incertae sedis</taxon>
        <taxon>Chytridiomycetes</taxon>
        <taxon>Rhizophydiales</taxon>
        <taxon>Rhizophydiales incertae sedis</taxon>
        <taxon>Batrachochytrium</taxon>
    </lineage>
</organism>
<evidence type="ECO:0000313" key="3">
    <source>
        <dbReference type="Proteomes" id="UP000077115"/>
    </source>
</evidence>
<reference evidence="2 3" key="1">
    <citation type="submission" date="2006-10" db="EMBL/GenBank/DDBJ databases">
        <title>The Genome Sequence of Batrachochytrium dendrobatidis JEL423.</title>
        <authorList>
            <consortium name="The Broad Institute Genome Sequencing Platform"/>
            <person name="Birren B."/>
            <person name="Lander E."/>
            <person name="Galagan J."/>
            <person name="Cuomo C."/>
            <person name="Devon K."/>
            <person name="Jaffe D."/>
            <person name="Butler J."/>
            <person name="Alvarez P."/>
            <person name="Gnerre S."/>
            <person name="Grabherr M."/>
            <person name="Kleber M."/>
            <person name="Mauceli E."/>
            <person name="Brockman W."/>
            <person name="Young S."/>
            <person name="LaButti K."/>
            <person name="Sykes S."/>
            <person name="DeCaprio D."/>
            <person name="Crawford M."/>
            <person name="Koehrsen M."/>
            <person name="Engels R."/>
            <person name="Montgomery P."/>
            <person name="Pearson M."/>
            <person name="Howarth C."/>
            <person name="Larson L."/>
            <person name="White J."/>
            <person name="O'Leary S."/>
            <person name="Kodira C."/>
            <person name="Zeng Q."/>
            <person name="Yandava C."/>
            <person name="Alvarado L."/>
            <person name="Longcore J."/>
            <person name="James T."/>
        </authorList>
    </citation>
    <scope>NUCLEOTIDE SEQUENCE [LARGE SCALE GENOMIC DNA]</scope>
    <source>
        <strain evidence="2 3">JEL423</strain>
    </source>
</reference>
<feature type="compositionally biased region" description="Basic and acidic residues" evidence="1">
    <location>
        <begin position="249"/>
        <end position="259"/>
    </location>
</feature>
<protein>
    <submittedName>
        <fullName evidence="2">Uncharacterized protein</fullName>
    </submittedName>
</protein>
<feature type="region of interest" description="Disordered" evidence="1">
    <location>
        <begin position="1"/>
        <end position="37"/>
    </location>
</feature>
<dbReference type="Proteomes" id="UP000077115">
    <property type="component" value="Unassembled WGS sequence"/>
</dbReference>
<name>A0A177WHD5_BATDL</name>
<feature type="compositionally biased region" description="Polar residues" evidence="1">
    <location>
        <begin position="270"/>
        <end position="279"/>
    </location>
</feature>
<sequence length="279" mass="31199">MPNEPNSPIEGQALTRRACRVKSSTHEQENGPKQHTFQSPVAEHCECKLSSDARSRDYNADEVDPTCTNNLSLEDSTVDLVWHYLPKIQKISSRSNLRSMFAIPLISKSSVKCDLPVSYNESSSLSNSSLPLFDLNSIARHTSGSHRTRHSRITLGGQMSGLQWLRHTNTASSPSDTDSCDSDSRNLVIGWNTDMGESKAFQFACKRAAEHKGILLQHTQDTYGTTRLDGPLCKRVRFNDSMTLKHEYTPEVDQDDFRSSIEGSCDNDSDQQVNEPTYP</sequence>
<gene>
    <name evidence="2" type="ORF">BDEG_23367</name>
</gene>